<dbReference type="HOGENOM" id="CLU_081225_0_0_4"/>
<dbReference type="CDD" id="cd16328">
    <property type="entry name" value="RseA_N"/>
    <property type="match status" value="1"/>
</dbReference>
<dbReference type="GO" id="GO:0016989">
    <property type="term" value="F:sigma factor antagonist activity"/>
    <property type="evidence" value="ECO:0007669"/>
    <property type="project" value="InterPro"/>
</dbReference>
<dbReference type="InterPro" id="IPR005572">
    <property type="entry name" value="Anti-sigma_E_RseA_N"/>
</dbReference>
<dbReference type="Pfam" id="PF03872">
    <property type="entry name" value="RseA_N"/>
    <property type="match status" value="1"/>
</dbReference>
<evidence type="ECO:0000313" key="2">
    <source>
        <dbReference type="EMBL" id="ABM58975.1"/>
    </source>
</evidence>
<name>A1WMW8_VEREI</name>
<dbReference type="SUPFAM" id="SSF89069">
    <property type="entry name" value="N-terminal, cytoplasmic domain of anti-sigmaE factor RseA"/>
    <property type="match status" value="1"/>
</dbReference>
<dbReference type="PANTHER" id="PTHR38104">
    <property type="match status" value="1"/>
</dbReference>
<reference evidence="3" key="1">
    <citation type="submission" date="2006-12" db="EMBL/GenBank/DDBJ databases">
        <title>Complete sequence of chromosome 1 of Verminephrobacter eiseniae EF01-2.</title>
        <authorList>
            <person name="Copeland A."/>
            <person name="Lucas S."/>
            <person name="Lapidus A."/>
            <person name="Barry K."/>
            <person name="Detter J.C."/>
            <person name="Glavina del Rio T."/>
            <person name="Dalin E."/>
            <person name="Tice H."/>
            <person name="Pitluck S."/>
            <person name="Chertkov O."/>
            <person name="Brettin T."/>
            <person name="Bruce D."/>
            <person name="Han C."/>
            <person name="Tapia R."/>
            <person name="Gilna P."/>
            <person name="Schmutz J."/>
            <person name="Larimer F."/>
            <person name="Land M."/>
            <person name="Hauser L."/>
            <person name="Kyrpides N."/>
            <person name="Kim E."/>
            <person name="Stahl D."/>
            <person name="Richardson P."/>
        </authorList>
    </citation>
    <scope>NUCLEOTIDE SEQUENCE [LARGE SCALE GENOMIC DNA]</scope>
    <source>
        <strain evidence="3">EF01-2</strain>
    </source>
</reference>
<dbReference type="PANTHER" id="PTHR38104:SF1">
    <property type="entry name" value="ANTI-SIGMA-E FACTOR RSEA"/>
    <property type="match status" value="1"/>
</dbReference>
<protein>
    <submittedName>
        <fullName evidence="2">Anti sigma-E protein, RseA</fullName>
    </submittedName>
</protein>
<dbReference type="Proteomes" id="UP000000374">
    <property type="component" value="Chromosome"/>
</dbReference>
<organism evidence="2 3">
    <name type="scientific">Verminephrobacter eiseniae (strain EF01-2)</name>
    <dbReference type="NCBI Taxonomy" id="391735"/>
    <lineage>
        <taxon>Bacteria</taxon>
        <taxon>Pseudomonadati</taxon>
        <taxon>Pseudomonadota</taxon>
        <taxon>Betaproteobacteria</taxon>
        <taxon>Burkholderiales</taxon>
        <taxon>Comamonadaceae</taxon>
        <taxon>Verminephrobacter</taxon>
    </lineage>
</organism>
<sequence>MNNDEMNERLSALADGQLDAEELAAALAFAVDDENGRATWQLYHLVGDALRSPDLARPADPAFMPRLRAQLAKEALAAQPRTLVQAPLMAPARSAATSAANASVFRWKMLAGLASLAALGVIGWSALAPLQGGGFAGVPAQSQAAASAEPLVAVADTDGQQLMIRDPRLDELLAAHKQFGSMSAVQMPTGFLRNATFENPGR</sequence>
<gene>
    <name evidence="2" type="ordered locus">Veis_3245</name>
</gene>
<evidence type="ECO:0000259" key="1">
    <source>
        <dbReference type="Pfam" id="PF03872"/>
    </source>
</evidence>
<dbReference type="EMBL" id="CP000542">
    <property type="protein sequence ID" value="ABM58975.1"/>
    <property type="molecule type" value="Genomic_DNA"/>
</dbReference>
<dbReference type="GeneID" id="76461694"/>
<keyword evidence="3" id="KW-1185">Reference proteome</keyword>
<dbReference type="InterPro" id="IPR052383">
    <property type="entry name" value="Anti-sigma-E_RseA-like"/>
</dbReference>
<feature type="domain" description="Anti sigma-E protein RseA N-terminal" evidence="1">
    <location>
        <begin position="7"/>
        <end position="83"/>
    </location>
</feature>
<accession>A1WMW8</accession>
<dbReference type="OrthoDB" id="8561243at2"/>
<dbReference type="KEGG" id="vei:Veis_3245"/>
<dbReference type="Gene3D" id="1.10.10.880">
    <property type="entry name" value="Anti sigma-E protein RseA, N-terminal domain"/>
    <property type="match status" value="1"/>
</dbReference>
<dbReference type="InterPro" id="IPR036147">
    <property type="entry name" value="Anti-sigma_E_RseA_N_sf"/>
</dbReference>
<dbReference type="RefSeq" id="WP_011810967.1">
    <property type="nucleotide sequence ID" value="NC_008786.1"/>
</dbReference>
<evidence type="ECO:0000313" key="3">
    <source>
        <dbReference type="Proteomes" id="UP000000374"/>
    </source>
</evidence>
<dbReference type="AlphaFoldDB" id="A1WMW8"/>
<proteinExistence type="predicted"/>
<dbReference type="eggNOG" id="COG3073">
    <property type="taxonomic scope" value="Bacteria"/>
</dbReference>
<dbReference type="STRING" id="391735.Veis_3245"/>